<feature type="domain" description="HTH psq-type" evidence="2">
    <location>
        <begin position="4"/>
        <end position="52"/>
    </location>
</feature>
<dbReference type="Proteomes" id="UP000325440">
    <property type="component" value="Unassembled WGS sequence"/>
</dbReference>
<evidence type="ECO:0000259" key="2">
    <source>
        <dbReference type="Pfam" id="PF04218"/>
    </source>
</evidence>
<dbReference type="OrthoDB" id="6585662at2759"/>
<dbReference type="InterPro" id="IPR009057">
    <property type="entry name" value="Homeodomain-like_sf"/>
</dbReference>
<dbReference type="Gene3D" id="1.10.10.60">
    <property type="entry name" value="Homeodomain-like"/>
    <property type="match status" value="1"/>
</dbReference>
<sequence>MSNKRRRCFTIVEKVKIIERLESGVSNKDLCQELRISQSTLSTIWKSKDQIKSVFQKDFSHPTKD</sequence>
<dbReference type="InterPro" id="IPR007889">
    <property type="entry name" value="HTH_Psq"/>
</dbReference>
<dbReference type="GO" id="GO:0003677">
    <property type="term" value="F:DNA binding"/>
    <property type="evidence" value="ECO:0007669"/>
    <property type="project" value="UniProtKB-KW"/>
</dbReference>
<evidence type="ECO:0000313" key="3">
    <source>
        <dbReference type="EMBL" id="VVC39616.1"/>
    </source>
</evidence>
<protein>
    <submittedName>
        <fullName evidence="3">DNA binding HTH domain, Psq-type,Homeobox domain-like</fullName>
    </submittedName>
</protein>
<keyword evidence="3" id="KW-0238">DNA-binding</keyword>
<gene>
    <name evidence="3" type="ORF">CINCED_3A008133</name>
</gene>
<comment type="subcellular location">
    <subcellularLocation>
        <location evidence="1">Nucleus</location>
    </subcellularLocation>
</comment>
<organism evidence="3 4">
    <name type="scientific">Cinara cedri</name>
    <dbReference type="NCBI Taxonomy" id="506608"/>
    <lineage>
        <taxon>Eukaryota</taxon>
        <taxon>Metazoa</taxon>
        <taxon>Ecdysozoa</taxon>
        <taxon>Arthropoda</taxon>
        <taxon>Hexapoda</taxon>
        <taxon>Insecta</taxon>
        <taxon>Pterygota</taxon>
        <taxon>Neoptera</taxon>
        <taxon>Paraneoptera</taxon>
        <taxon>Hemiptera</taxon>
        <taxon>Sternorrhyncha</taxon>
        <taxon>Aphidomorpha</taxon>
        <taxon>Aphidoidea</taxon>
        <taxon>Aphididae</taxon>
        <taxon>Lachninae</taxon>
        <taxon>Cinara</taxon>
    </lineage>
</organism>
<proteinExistence type="predicted"/>
<keyword evidence="3" id="KW-0371">Homeobox</keyword>
<dbReference type="SUPFAM" id="SSF46689">
    <property type="entry name" value="Homeodomain-like"/>
    <property type="match status" value="1"/>
</dbReference>
<dbReference type="AlphaFoldDB" id="A0A5E4N4M7"/>
<evidence type="ECO:0000256" key="1">
    <source>
        <dbReference type="ARBA" id="ARBA00004123"/>
    </source>
</evidence>
<name>A0A5E4N4M7_9HEMI</name>
<keyword evidence="4" id="KW-1185">Reference proteome</keyword>
<dbReference type="EMBL" id="CABPRJ010001896">
    <property type="protein sequence ID" value="VVC39616.1"/>
    <property type="molecule type" value="Genomic_DNA"/>
</dbReference>
<dbReference type="GO" id="GO:0005634">
    <property type="term" value="C:nucleus"/>
    <property type="evidence" value="ECO:0007669"/>
    <property type="project" value="UniProtKB-SubCell"/>
</dbReference>
<accession>A0A5E4N4M7</accession>
<dbReference type="Pfam" id="PF04218">
    <property type="entry name" value="CENP-B_N"/>
    <property type="match status" value="1"/>
</dbReference>
<evidence type="ECO:0000313" key="4">
    <source>
        <dbReference type="Proteomes" id="UP000325440"/>
    </source>
</evidence>
<reference evidence="3 4" key="1">
    <citation type="submission" date="2019-08" db="EMBL/GenBank/DDBJ databases">
        <authorList>
            <person name="Alioto T."/>
            <person name="Alioto T."/>
            <person name="Gomez Garrido J."/>
        </authorList>
    </citation>
    <scope>NUCLEOTIDE SEQUENCE [LARGE SCALE GENOMIC DNA]</scope>
</reference>